<comment type="caution">
    <text evidence="1">The sequence shown here is derived from an EMBL/GenBank/DDBJ whole genome shotgun (WGS) entry which is preliminary data.</text>
</comment>
<evidence type="ECO:0008006" key="3">
    <source>
        <dbReference type="Google" id="ProtNLM"/>
    </source>
</evidence>
<protein>
    <recommendedName>
        <fullName evidence="3">PE family protein</fullName>
    </recommendedName>
</protein>
<evidence type="ECO:0000313" key="1">
    <source>
        <dbReference type="EMBL" id="GIF73788.1"/>
    </source>
</evidence>
<organism evidence="1 2">
    <name type="scientific">Asanoa siamensis</name>
    <dbReference type="NCBI Taxonomy" id="926357"/>
    <lineage>
        <taxon>Bacteria</taxon>
        <taxon>Bacillati</taxon>
        <taxon>Actinomycetota</taxon>
        <taxon>Actinomycetes</taxon>
        <taxon>Micromonosporales</taxon>
        <taxon>Micromonosporaceae</taxon>
        <taxon>Asanoa</taxon>
    </lineage>
</organism>
<name>A0ABQ4CR70_9ACTN</name>
<gene>
    <name evidence="1" type="ORF">Asi02nite_33060</name>
</gene>
<proteinExistence type="predicted"/>
<sequence length="120" mass="12946">MVAHDLSVDFAALREFHSSLAPRLDQARAALDALTAAPGDDRPALGGFHDGQQRADRHQLLHDEYVLRLSRLVDALRIAEQATAEVLRIYLDADAAVDTTKVDRELDGVSEVGDGSTKGG</sequence>
<keyword evidence="2" id="KW-1185">Reference proteome</keyword>
<evidence type="ECO:0000313" key="2">
    <source>
        <dbReference type="Proteomes" id="UP000604117"/>
    </source>
</evidence>
<accession>A0ABQ4CR70</accession>
<dbReference type="RefSeq" id="WP_203713877.1">
    <property type="nucleotide sequence ID" value="NZ_BONE01000024.1"/>
</dbReference>
<dbReference type="EMBL" id="BONE01000024">
    <property type="protein sequence ID" value="GIF73788.1"/>
    <property type="molecule type" value="Genomic_DNA"/>
</dbReference>
<reference evidence="1 2" key="1">
    <citation type="submission" date="2021-01" db="EMBL/GenBank/DDBJ databases">
        <title>Whole genome shotgun sequence of Asanoa siamensis NBRC 107932.</title>
        <authorList>
            <person name="Komaki H."/>
            <person name="Tamura T."/>
        </authorList>
    </citation>
    <scope>NUCLEOTIDE SEQUENCE [LARGE SCALE GENOMIC DNA]</scope>
    <source>
        <strain evidence="1 2">NBRC 107932</strain>
    </source>
</reference>
<dbReference type="Proteomes" id="UP000604117">
    <property type="component" value="Unassembled WGS sequence"/>
</dbReference>